<dbReference type="EMBL" id="CAJFCJ010000007">
    <property type="protein sequence ID" value="CAD5117157.1"/>
    <property type="molecule type" value="Genomic_DNA"/>
</dbReference>
<sequence length="141" mass="15748">MDGMSGRPISVASVFDWTDALPRNKVNPPPGRFVYRNRKSMTKGELEILTGLYNNRLEKKKSKCFKNLQSVTNFKEKLINSSKRQEKDINKEQDSTPTAPTGISGPPRTIINIRLPRAHSPPAAPCSSPEITRRSSGEELP</sequence>
<comment type="caution">
    <text evidence="2">The sequence shown here is derived from an EMBL/GenBank/DDBJ whole genome shotgun (WGS) entry which is preliminary data.</text>
</comment>
<feature type="compositionally biased region" description="Low complexity" evidence="1">
    <location>
        <begin position="118"/>
        <end position="129"/>
    </location>
</feature>
<feature type="compositionally biased region" description="Basic and acidic residues" evidence="1">
    <location>
        <begin position="79"/>
        <end position="94"/>
    </location>
</feature>
<feature type="region of interest" description="Disordered" evidence="1">
    <location>
        <begin position="79"/>
        <end position="141"/>
    </location>
</feature>
<gene>
    <name evidence="2" type="ORF">DGYR_LOCUS5715</name>
</gene>
<keyword evidence="3" id="KW-1185">Reference proteome</keyword>
<name>A0A7I8VN55_9ANNE</name>
<evidence type="ECO:0000313" key="3">
    <source>
        <dbReference type="Proteomes" id="UP000549394"/>
    </source>
</evidence>
<organism evidence="2 3">
    <name type="scientific">Dimorphilus gyrociliatus</name>
    <dbReference type="NCBI Taxonomy" id="2664684"/>
    <lineage>
        <taxon>Eukaryota</taxon>
        <taxon>Metazoa</taxon>
        <taxon>Spiralia</taxon>
        <taxon>Lophotrochozoa</taxon>
        <taxon>Annelida</taxon>
        <taxon>Polychaeta</taxon>
        <taxon>Polychaeta incertae sedis</taxon>
        <taxon>Dinophilidae</taxon>
        <taxon>Dimorphilus</taxon>
    </lineage>
</organism>
<feature type="compositionally biased region" description="Basic and acidic residues" evidence="1">
    <location>
        <begin position="131"/>
        <end position="141"/>
    </location>
</feature>
<protein>
    <submittedName>
        <fullName evidence="2">Uncharacterized protein</fullName>
    </submittedName>
</protein>
<evidence type="ECO:0000256" key="1">
    <source>
        <dbReference type="SAM" id="MobiDB-lite"/>
    </source>
</evidence>
<evidence type="ECO:0000313" key="2">
    <source>
        <dbReference type="EMBL" id="CAD5117157.1"/>
    </source>
</evidence>
<accession>A0A7I8VN55</accession>
<proteinExistence type="predicted"/>
<dbReference type="Proteomes" id="UP000549394">
    <property type="component" value="Unassembled WGS sequence"/>
</dbReference>
<dbReference type="AlphaFoldDB" id="A0A7I8VN55"/>
<reference evidence="2 3" key="1">
    <citation type="submission" date="2020-08" db="EMBL/GenBank/DDBJ databases">
        <authorList>
            <person name="Hejnol A."/>
        </authorList>
    </citation>
    <scope>NUCLEOTIDE SEQUENCE [LARGE SCALE GENOMIC DNA]</scope>
</reference>